<evidence type="ECO:0000256" key="1">
    <source>
        <dbReference type="ARBA" id="ARBA00004370"/>
    </source>
</evidence>
<dbReference type="PROSITE" id="PS00237">
    <property type="entry name" value="G_PROTEIN_RECEP_F1_1"/>
    <property type="match status" value="1"/>
</dbReference>
<dbReference type="EnsemblMetazoa" id="XM_038188827.1">
    <property type="protein sequence ID" value="XP_038044755.1"/>
    <property type="gene ID" value="LOC119719389"/>
</dbReference>
<dbReference type="PROSITE" id="PS50262">
    <property type="entry name" value="G_PROTEIN_RECEP_F1_2"/>
    <property type="match status" value="1"/>
</dbReference>
<evidence type="ECO:0000313" key="9">
    <source>
        <dbReference type="Proteomes" id="UP000887568"/>
    </source>
</evidence>
<keyword evidence="9" id="KW-1185">Reference proteome</keyword>
<evidence type="ECO:0000256" key="6">
    <source>
        <dbReference type="SAM" id="Phobius"/>
    </source>
</evidence>
<dbReference type="RefSeq" id="XP_038044755.1">
    <property type="nucleotide sequence ID" value="XM_038188827.1"/>
</dbReference>
<dbReference type="InterPro" id="IPR000276">
    <property type="entry name" value="GPCR_Rhodpsn"/>
</dbReference>
<keyword evidence="5" id="KW-0807">Transducer</keyword>
<feature type="transmembrane region" description="Helical" evidence="6">
    <location>
        <begin position="167"/>
        <end position="189"/>
    </location>
</feature>
<feature type="transmembrane region" description="Helical" evidence="6">
    <location>
        <begin position="6"/>
        <end position="30"/>
    </location>
</feature>
<dbReference type="CDD" id="cd00637">
    <property type="entry name" value="7tm_classA_rhodopsin-like"/>
    <property type="match status" value="1"/>
</dbReference>
<dbReference type="AlphaFoldDB" id="A0A913Z240"/>
<dbReference type="InterPro" id="IPR017452">
    <property type="entry name" value="GPCR_Rhodpsn_7TM"/>
</dbReference>
<evidence type="ECO:0000256" key="2">
    <source>
        <dbReference type="ARBA" id="ARBA00022692"/>
    </source>
</evidence>
<name>A0A913Z240_PATMI</name>
<dbReference type="GO" id="GO:0016020">
    <property type="term" value="C:membrane"/>
    <property type="evidence" value="ECO:0007669"/>
    <property type="project" value="UniProtKB-SubCell"/>
</dbReference>
<feature type="domain" description="G-protein coupled receptors family 1 profile" evidence="7">
    <location>
        <begin position="21"/>
        <end position="293"/>
    </location>
</feature>
<dbReference type="OMA" id="INIFIWN"/>
<evidence type="ECO:0000256" key="3">
    <source>
        <dbReference type="ARBA" id="ARBA00022989"/>
    </source>
</evidence>
<dbReference type="OrthoDB" id="6269383at2759"/>
<feature type="transmembrane region" description="Helical" evidence="6">
    <location>
        <begin position="240"/>
        <end position="262"/>
    </location>
</feature>
<feature type="transmembrane region" description="Helical" evidence="6">
    <location>
        <begin position="274"/>
        <end position="295"/>
    </location>
</feature>
<evidence type="ECO:0000259" key="7">
    <source>
        <dbReference type="PROSITE" id="PS50262"/>
    </source>
</evidence>
<organism evidence="8 9">
    <name type="scientific">Patiria miniata</name>
    <name type="common">Bat star</name>
    <name type="synonym">Asterina miniata</name>
    <dbReference type="NCBI Taxonomy" id="46514"/>
    <lineage>
        <taxon>Eukaryota</taxon>
        <taxon>Metazoa</taxon>
        <taxon>Echinodermata</taxon>
        <taxon>Eleutherozoa</taxon>
        <taxon>Asterozoa</taxon>
        <taxon>Asteroidea</taxon>
        <taxon>Valvatacea</taxon>
        <taxon>Valvatida</taxon>
        <taxon>Asterinidae</taxon>
        <taxon>Patiria</taxon>
    </lineage>
</organism>
<dbReference type="GO" id="GO:0004930">
    <property type="term" value="F:G protein-coupled receptor activity"/>
    <property type="evidence" value="ECO:0007669"/>
    <property type="project" value="UniProtKB-KW"/>
</dbReference>
<sequence>MEEILWLRIFKTIVGIVGTLGNGLVCLVIGKVSSMQTRTNAFIFHQAVVDLLGSLTTLLQSETPLPDPVPSNALGWVVCHVWFSNFVLFLLFIISTFNLLSLTLERYFAIVHPFKYQAAFAKRPRLKVGVAIVSCWIIAVVLKSYNLTIFKVQDGKCVSNAAYRSKAIGGLTAVLQYIVPVAVMLFAYIRISVELKRGADRVGPAPSVISSAAGASNAGNAQPAGMMESLLRARRNTFKMLWIVFITFLVCWTPNQVIFLMFNLGWKLNYDEWYYLLSVAMVAANCCVNPVIYAFKYRQFRKGLREVFCRRRMQLEDASNSGSFTQTT</sequence>
<dbReference type="Pfam" id="PF00001">
    <property type="entry name" value="7tm_1"/>
    <property type="match status" value="1"/>
</dbReference>
<evidence type="ECO:0000256" key="5">
    <source>
        <dbReference type="RuleBase" id="RU000688"/>
    </source>
</evidence>
<comment type="similarity">
    <text evidence="5">Belongs to the G-protein coupled receptor 1 family.</text>
</comment>
<protein>
    <recommendedName>
        <fullName evidence="7">G-protein coupled receptors family 1 profile domain-containing protein</fullName>
    </recommendedName>
</protein>
<keyword evidence="3 6" id="KW-1133">Transmembrane helix</keyword>
<reference evidence="8" key="1">
    <citation type="submission" date="2022-11" db="UniProtKB">
        <authorList>
            <consortium name="EnsemblMetazoa"/>
        </authorList>
    </citation>
    <scope>IDENTIFICATION</scope>
</reference>
<evidence type="ECO:0000313" key="8">
    <source>
        <dbReference type="EnsemblMetazoa" id="XP_038044755.1"/>
    </source>
</evidence>
<keyword evidence="2 5" id="KW-0812">Transmembrane</keyword>
<dbReference type="PANTHER" id="PTHR45698:SF1">
    <property type="entry name" value="TRACE AMINE-ASSOCIATED RECEPTOR 13C-LIKE"/>
    <property type="match status" value="1"/>
</dbReference>
<dbReference type="PANTHER" id="PTHR45698">
    <property type="entry name" value="TRACE AMINE-ASSOCIATED RECEPTOR 19N-RELATED"/>
    <property type="match status" value="1"/>
</dbReference>
<keyword evidence="5" id="KW-0297">G-protein coupled receptor</keyword>
<feature type="transmembrane region" description="Helical" evidence="6">
    <location>
        <begin position="125"/>
        <end position="147"/>
    </location>
</feature>
<dbReference type="Gene3D" id="1.20.1070.10">
    <property type="entry name" value="Rhodopsin 7-helix transmembrane proteins"/>
    <property type="match status" value="1"/>
</dbReference>
<keyword evidence="5" id="KW-0675">Receptor</keyword>
<accession>A0A913Z240</accession>
<comment type="subcellular location">
    <subcellularLocation>
        <location evidence="1">Membrane</location>
    </subcellularLocation>
</comment>
<dbReference type="PRINTS" id="PR00237">
    <property type="entry name" value="GPCRRHODOPSN"/>
</dbReference>
<keyword evidence="4 6" id="KW-0472">Membrane</keyword>
<dbReference type="SUPFAM" id="SSF81321">
    <property type="entry name" value="Family A G protein-coupled receptor-like"/>
    <property type="match status" value="1"/>
</dbReference>
<feature type="transmembrane region" description="Helical" evidence="6">
    <location>
        <begin position="81"/>
        <end position="104"/>
    </location>
</feature>
<evidence type="ECO:0000256" key="4">
    <source>
        <dbReference type="ARBA" id="ARBA00023136"/>
    </source>
</evidence>
<dbReference type="Proteomes" id="UP000887568">
    <property type="component" value="Unplaced"/>
</dbReference>
<dbReference type="GeneID" id="119719389"/>
<proteinExistence type="inferred from homology"/>